<feature type="region of interest" description="Disordered" evidence="1">
    <location>
        <begin position="1"/>
        <end position="61"/>
    </location>
</feature>
<organism evidence="3">
    <name type="scientific">Calcidiscus leptoporus</name>
    <dbReference type="NCBI Taxonomy" id="127549"/>
    <lineage>
        <taxon>Eukaryota</taxon>
        <taxon>Haptista</taxon>
        <taxon>Haptophyta</taxon>
        <taxon>Prymnesiophyceae</taxon>
        <taxon>Coccolithales</taxon>
        <taxon>Calcidiscaceae</taxon>
        <taxon>Calcidiscus</taxon>
    </lineage>
</organism>
<name>A0A7S0J4G0_9EUKA</name>
<reference evidence="3" key="1">
    <citation type="submission" date="2021-01" db="EMBL/GenBank/DDBJ databases">
        <authorList>
            <person name="Corre E."/>
            <person name="Pelletier E."/>
            <person name="Niang G."/>
            <person name="Scheremetjew M."/>
            <person name="Finn R."/>
            <person name="Kale V."/>
            <person name="Holt S."/>
            <person name="Cochrane G."/>
            <person name="Meng A."/>
            <person name="Brown T."/>
            <person name="Cohen L."/>
        </authorList>
    </citation>
    <scope>NUCLEOTIDE SEQUENCE</scope>
    <source>
        <strain evidence="3">RCC1130</strain>
    </source>
</reference>
<proteinExistence type="predicted"/>
<evidence type="ECO:0000313" key="3">
    <source>
        <dbReference type="EMBL" id="CAD8540085.1"/>
    </source>
</evidence>
<evidence type="ECO:0000256" key="2">
    <source>
        <dbReference type="SAM" id="Phobius"/>
    </source>
</evidence>
<keyword evidence="2" id="KW-0812">Transmembrane</keyword>
<keyword evidence="2" id="KW-0472">Membrane</keyword>
<sequence>MVEAKRAGTPRALDRKAPLPKELSSSLHPSAPPPPPPDTPDEPEGPFSSPFPPTGSPARTPAPLAQVRALASPCSPIALGRAAIRARPQGALIAGVNVVLALLRVCPSPSLASVAAWSLLGAFVVAFCATFITDSTAPPLQIDTAQAQRGVAHIVEAMNAGLALPSGPPKRALLALLGLWAVAELAGFVTTFTIVALLVNGVMAAPLLADAYPLFQQHKEALALRVLPLVTRYSRHGAVVAALLWCKLGLVHKALVLVLATLSYRCWSTSQPAAAAAAIKEMKERAKAVGRTARRMTLGGSFLSADAK</sequence>
<gene>
    <name evidence="3" type="ORF">CLEP1334_LOCUS15368</name>
</gene>
<protein>
    <recommendedName>
        <fullName evidence="4">Reticulon-like protein</fullName>
    </recommendedName>
</protein>
<dbReference type="AlphaFoldDB" id="A0A7S0J4G0"/>
<keyword evidence="2" id="KW-1133">Transmembrane helix</keyword>
<evidence type="ECO:0000256" key="1">
    <source>
        <dbReference type="SAM" id="MobiDB-lite"/>
    </source>
</evidence>
<feature type="transmembrane region" description="Helical" evidence="2">
    <location>
        <begin position="111"/>
        <end position="132"/>
    </location>
</feature>
<dbReference type="EMBL" id="HBER01030604">
    <property type="protein sequence ID" value="CAD8540085.1"/>
    <property type="molecule type" value="Transcribed_RNA"/>
</dbReference>
<evidence type="ECO:0008006" key="4">
    <source>
        <dbReference type="Google" id="ProtNLM"/>
    </source>
</evidence>
<feature type="compositionally biased region" description="Basic and acidic residues" evidence="1">
    <location>
        <begin position="1"/>
        <end position="19"/>
    </location>
</feature>
<accession>A0A7S0J4G0</accession>
<feature type="transmembrane region" description="Helical" evidence="2">
    <location>
        <begin position="172"/>
        <end position="199"/>
    </location>
</feature>